<gene>
    <name evidence="2" type="ORF">PZA18_00085</name>
</gene>
<proteinExistence type="predicted"/>
<dbReference type="PANTHER" id="PTHR35936:SF25">
    <property type="entry name" value="ABC TRANSPORTER SUBSTRATE-BINDING PROTEIN"/>
    <property type="match status" value="1"/>
</dbReference>
<evidence type="ECO:0000313" key="3">
    <source>
        <dbReference type="Proteomes" id="UP001172778"/>
    </source>
</evidence>
<evidence type="ECO:0000256" key="1">
    <source>
        <dbReference type="SAM" id="SignalP"/>
    </source>
</evidence>
<dbReference type="EMBL" id="JARRAF010000001">
    <property type="protein sequence ID" value="MDK2122441.1"/>
    <property type="molecule type" value="Genomic_DNA"/>
</dbReference>
<dbReference type="PANTHER" id="PTHR35936">
    <property type="entry name" value="MEMBRANE-BOUND LYTIC MUREIN TRANSGLYCOSYLASE F"/>
    <property type="match status" value="1"/>
</dbReference>
<dbReference type="Gene3D" id="3.40.190.10">
    <property type="entry name" value="Periplasmic binding protein-like II"/>
    <property type="match status" value="2"/>
</dbReference>
<keyword evidence="1" id="KW-0732">Signal</keyword>
<sequence length="266" mass="29504">MRYAGLLAVLLTNLSLAAAPELPSTIRLSNGEWPPFTSAQLPHGGGLSRIVSEAFANEGFTVRYEWYPWKRALEIAKVVSVEGTAGWTLSPERQRDFLHSDPITQVRVVFFKRSSFQFDWTGKEQLTRYKIGITHGYNYGDAYLDLLARQALKPEVDYTDEANLTSLAAGRLDLFLVTPEVGLYLANRLNLHGLDYAKTPLTAGSSVHLLVSRRHPQARSLLEHFNRGLAKLKVAGKIDAYLQEASITPTHADPSKVGSEPTVKTP</sequence>
<organism evidence="2 3">
    <name type="scientific">Parachitinimonas caeni</name>
    <dbReference type="NCBI Taxonomy" id="3031301"/>
    <lineage>
        <taxon>Bacteria</taxon>
        <taxon>Pseudomonadati</taxon>
        <taxon>Pseudomonadota</taxon>
        <taxon>Betaproteobacteria</taxon>
        <taxon>Neisseriales</taxon>
        <taxon>Chitinibacteraceae</taxon>
        <taxon>Parachitinimonas</taxon>
    </lineage>
</organism>
<evidence type="ECO:0000313" key="2">
    <source>
        <dbReference type="EMBL" id="MDK2122441.1"/>
    </source>
</evidence>
<dbReference type="RefSeq" id="WP_284098729.1">
    <property type="nucleotide sequence ID" value="NZ_JARRAF010000001.1"/>
</dbReference>
<reference evidence="2" key="1">
    <citation type="submission" date="2023-03" db="EMBL/GenBank/DDBJ databases">
        <title>Chitinimonas shenzhenensis gen. nov., sp. nov., a novel member of family Burkholderiaceae isolated from activated sludge collected in Shen Zhen, China.</title>
        <authorList>
            <person name="Wang X."/>
        </authorList>
    </citation>
    <scope>NUCLEOTIDE SEQUENCE</scope>
    <source>
        <strain evidence="2">DQS-5</strain>
    </source>
</reference>
<feature type="signal peptide" evidence="1">
    <location>
        <begin position="1"/>
        <end position="18"/>
    </location>
</feature>
<feature type="chain" id="PRO_5046665462" evidence="1">
    <location>
        <begin position="19"/>
        <end position="266"/>
    </location>
</feature>
<keyword evidence="3" id="KW-1185">Reference proteome</keyword>
<comment type="caution">
    <text evidence="2">The sequence shown here is derived from an EMBL/GenBank/DDBJ whole genome shotgun (WGS) entry which is preliminary data.</text>
</comment>
<dbReference type="SUPFAM" id="SSF53850">
    <property type="entry name" value="Periplasmic binding protein-like II"/>
    <property type="match status" value="1"/>
</dbReference>
<dbReference type="Proteomes" id="UP001172778">
    <property type="component" value="Unassembled WGS sequence"/>
</dbReference>
<accession>A0ABT7DQU4</accession>
<name>A0ABT7DQU4_9NEIS</name>
<protein>
    <submittedName>
        <fullName evidence="2">Transporter substrate-binding domain-containing protein</fullName>
    </submittedName>
</protein>